<feature type="transmembrane region" description="Helical" evidence="1">
    <location>
        <begin position="97"/>
        <end position="116"/>
    </location>
</feature>
<dbReference type="EMBL" id="QJKF01000001">
    <property type="protein sequence ID" value="PXX71655.1"/>
    <property type="molecule type" value="Genomic_DNA"/>
</dbReference>
<comment type="caution">
    <text evidence="2">The sequence shown here is derived from an EMBL/GenBank/DDBJ whole genome shotgun (WGS) entry which is preliminary data.</text>
</comment>
<dbReference type="AlphaFoldDB" id="A0A318KFB2"/>
<accession>A0A318KFB2</accession>
<keyword evidence="3" id="KW-1185">Reference proteome</keyword>
<sequence>MEIHEVRTSTPARWAIALWGALTAVLTAPITAILLGVVYRFPIPFGDDARGVDEAGNAALASAYYLVKGEGVIVAALGGGAGYLLARATGPGLIRPLALAVATAFGLALLGAALLASW</sequence>
<evidence type="ECO:0000313" key="3">
    <source>
        <dbReference type="Proteomes" id="UP000247569"/>
    </source>
</evidence>
<protein>
    <submittedName>
        <fullName evidence="2">Uncharacterized protein</fullName>
    </submittedName>
</protein>
<evidence type="ECO:0000313" key="2">
    <source>
        <dbReference type="EMBL" id="PXX71655.1"/>
    </source>
</evidence>
<keyword evidence="1" id="KW-0472">Membrane</keyword>
<dbReference type="RefSeq" id="WP_040743572.1">
    <property type="nucleotide sequence ID" value="NZ_QJKF01000001.1"/>
</dbReference>
<gene>
    <name evidence="2" type="ORF">DFR70_1011089</name>
</gene>
<evidence type="ECO:0000256" key="1">
    <source>
        <dbReference type="SAM" id="Phobius"/>
    </source>
</evidence>
<keyword evidence="1" id="KW-0812">Transmembrane</keyword>
<dbReference type="OrthoDB" id="4571418at2"/>
<feature type="transmembrane region" description="Helical" evidence="1">
    <location>
        <begin position="59"/>
        <end position="85"/>
    </location>
</feature>
<proteinExistence type="predicted"/>
<organism evidence="2 3">
    <name type="scientific">Nocardia tenerifensis</name>
    <dbReference type="NCBI Taxonomy" id="228006"/>
    <lineage>
        <taxon>Bacteria</taxon>
        <taxon>Bacillati</taxon>
        <taxon>Actinomycetota</taxon>
        <taxon>Actinomycetes</taxon>
        <taxon>Mycobacteriales</taxon>
        <taxon>Nocardiaceae</taxon>
        <taxon>Nocardia</taxon>
    </lineage>
</organism>
<keyword evidence="1" id="KW-1133">Transmembrane helix</keyword>
<name>A0A318KFB2_9NOCA</name>
<dbReference type="Proteomes" id="UP000247569">
    <property type="component" value="Unassembled WGS sequence"/>
</dbReference>
<feature type="transmembrane region" description="Helical" evidence="1">
    <location>
        <begin position="12"/>
        <end position="39"/>
    </location>
</feature>
<reference evidence="2 3" key="1">
    <citation type="submission" date="2018-05" db="EMBL/GenBank/DDBJ databases">
        <title>Genomic Encyclopedia of Type Strains, Phase IV (KMG-IV): sequencing the most valuable type-strain genomes for metagenomic binning, comparative biology and taxonomic classification.</title>
        <authorList>
            <person name="Goeker M."/>
        </authorList>
    </citation>
    <scope>NUCLEOTIDE SEQUENCE [LARGE SCALE GENOMIC DNA]</scope>
    <source>
        <strain evidence="2 3">DSM 44704</strain>
    </source>
</reference>